<organism evidence="3 5">
    <name type="scientific">Phytophthora rubi</name>
    <dbReference type="NCBI Taxonomy" id="129364"/>
    <lineage>
        <taxon>Eukaryota</taxon>
        <taxon>Sar</taxon>
        <taxon>Stramenopiles</taxon>
        <taxon>Oomycota</taxon>
        <taxon>Peronosporomycetes</taxon>
        <taxon>Peronosporales</taxon>
        <taxon>Peronosporaceae</taxon>
        <taxon>Phytophthora</taxon>
    </lineage>
</organism>
<protein>
    <submittedName>
        <fullName evidence="3">Uncharacterized protein</fullName>
    </submittedName>
</protein>
<gene>
    <name evidence="1" type="ORF">PR001_g30221</name>
    <name evidence="2" type="ORF">PR002_g30033</name>
    <name evidence="3" type="ORF">PR003_g31269</name>
</gene>
<sequence length="257" mass="29495">MARCKGHRSHDVQCKKPAGDGGYCKGHQYQANLTNICQGQTAVKNPCYGRVKTGSRYCRESHKPDFVQHVAPRDLREEWDGFDRRERRERIVERDGWLDAYSGMPIVDFYGKHIDHALDLQLPAEAANDAVVKRYDHGQTESQKEVLVNVLRDIINDLEYLRITSASVNVLKADASTKLIEARRAGDTNTTFTDCMGDAYSSKYPKHRLRQETGSIRKTMLKVSKHQIYRVEDEADDNKLTEAFLKAMKKYREGLRD</sequence>
<dbReference type="Proteomes" id="UP000435112">
    <property type="component" value="Unassembled WGS sequence"/>
</dbReference>
<reference evidence="3 5" key="1">
    <citation type="submission" date="2018-08" db="EMBL/GenBank/DDBJ databases">
        <title>Genomic investigation of the strawberry pathogen Phytophthora fragariae indicates pathogenicity is determined by transcriptional variation in three key races.</title>
        <authorList>
            <person name="Adams T.M."/>
            <person name="Armitage A.D."/>
            <person name="Sobczyk M.K."/>
            <person name="Bates H.J."/>
            <person name="Dunwell J.M."/>
            <person name="Nellist C.F."/>
            <person name="Harrison R.J."/>
        </authorList>
    </citation>
    <scope>NUCLEOTIDE SEQUENCE [LARGE SCALE GENOMIC DNA]</scope>
    <source>
        <strain evidence="1 4">SCRP249</strain>
        <strain evidence="2 6">SCRP324</strain>
        <strain evidence="3 5">SCRP333</strain>
    </source>
</reference>
<name>A0A6A4B6T9_9STRA</name>
<dbReference type="EMBL" id="QXFU01006438">
    <property type="protein sequence ID" value="KAE8961015.1"/>
    <property type="molecule type" value="Genomic_DNA"/>
</dbReference>
<accession>A0A6A4B6T9</accession>
<dbReference type="AlphaFoldDB" id="A0A6A4B6T9"/>
<evidence type="ECO:0000313" key="5">
    <source>
        <dbReference type="Proteomes" id="UP000434957"/>
    </source>
</evidence>
<dbReference type="Proteomes" id="UP000429607">
    <property type="component" value="Unassembled WGS sequence"/>
</dbReference>
<evidence type="ECO:0000313" key="2">
    <source>
        <dbReference type="EMBL" id="KAE8961015.1"/>
    </source>
</evidence>
<keyword evidence="5" id="KW-1185">Reference proteome</keyword>
<proteinExistence type="predicted"/>
<evidence type="ECO:0000313" key="6">
    <source>
        <dbReference type="Proteomes" id="UP000435112"/>
    </source>
</evidence>
<evidence type="ECO:0000313" key="4">
    <source>
        <dbReference type="Proteomes" id="UP000429607"/>
    </source>
</evidence>
<dbReference type="OrthoDB" id="10278829at2759"/>
<dbReference type="Proteomes" id="UP000434957">
    <property type="component" value="Unassembled WGS sequence"/>
</dbReference>
<comment type="caution">
    <text evidence="3">The sequence shown here is derived from an EMBL/GenBank/DDBJ whole genome shotgun (WGS) entry which is preliminary data.</text>
</comment>
<evidence type="ECO:0000313" key="1">
    <source>
        <dbReference type="EMBL" id="KAE8960902.1"/>
    </source>
</evidence>
<evidence type="ECO:0000313" key="3">
    <source>
        <dbReference type="EMBL" id="KAE9268997.1"/>
    </source>
</evidence>
<dbReference type="EMBL" id="QXFV01006629">
    <property type="protein sequence ID" value="KAE8960902.1"/>
    <property type="molecule type" value="Genomic_DNA"/>
</dbReference>
<dbReference type="EMBL" id="QXFT01006452">
    <property type="protein sequence ID" value="KAE9268997.1"/>
    <property type="molecule type" value="Genomic_DNA"/>
</dbReference>